<organism evidence="1 2">
    <name type="scientific">Eretmocerus hayati</name>
    <dbReference type="NCBI Taxonomy" id="131215"/>
    <lineage>
        <taxon>Eukaryota</taxon>
        <taxon>Metazoa</taxon>
        <taxon>Ecdysozoa</taxon>
        <taxon>Arthropoda</taxon>
        <taxon>Hexapoda</taxon>
        <taxon>Insecta</taxon>
        <taxon>Pterygota</taxon>
        <taxon>Neoptera</taxon>
        <taxon>Endopterygota</taxon>
        <taxon>Hymenoptera</taxon>
        <taxon>Apocrita</taxon>
        <taxon>Proctotrupomorpha</taxon>
        <taxon>Chalcidoidea</taxon>
        <taxon>Aphelinidae</taxon>
        <taxon>Aphelininae</taxon>
        <taxon>Eretmocerus</taxon>
    </lineage>
</organism>
<name>A0ACC2PCS3_9HYME</name>
<sequence length="1206" mass="134470">MATVERIYQTEITTEKLLTRLVRYVLDASDCVDLDRYEPYVDMVRRAFAPSLEHRLIEALEHLSREDPDDAGNGDVSTKTSLLCDLQAWIESTGATNGLSWGQDASRLGALLNDALLVSGRLERIGKQLGRLDIQCARGSGQVVDSDAVQAGDTSTPDESGDQIVGDQNVNGDNPEQLPESAENGEIVTAKEAPSSENPIEDGKEKDCDGQALADAAAANDAEPELKSAKVRLVITEVCQNKSRQRVDCLKIPCDPRVLERKILKNLEPEQPLDSNNLGKLRKSVEGLCVCLNKLTKQMNKESVENLVLHCRVRKSSLCLKVIRQDSNICMLASRVTLMDCTKKKRRFFRLFASKSDPSPCPCNVELCNESNDKISDKSAWNEGSESFGTSGERSASCDEFLSAICKVSEDRRISEVEVSDNRDGLVTRESRDRNLPSRTRNRPLRGCPCEVEEINDKFDVVCLSRSCGGRRPGSKVVCSCHREGVTSTSSSQPTTCTSSNENHSESMSSNEVARGPVVCYQRVKKGDKNVDLFSSLSAYKQKRKCIKFDPYSLSISRESEEEVAICDRMYCEDYPCDDDEFVAPCLASNKKSVSVGMSNDRVQKVQQKSNKNKTRIEYCKDNSRIPVKNGKAITRDRENRAESKDVEVVEKDVKDRDIDLRDACTSTGCLQVATAVEVKHQEAGNNEAEECDSTELTNIYINEISLCYCSKPDSKHDASTNTEDHVEEPQQEKQEEFLEEEKIVVDAGTSPDEMKVEEKVDNSTQACMKAVLFCACSNKSPDDDVAEGDGSQEISEPNVTPEPSVSVELCNRHTMTDPALLLLSEIRSNRDCLEDIEELEEDSARMDEPADHVGTIKSKIREIVQLNERMREQVAQITCGARIEEPICSTVVTSCSIAVQATVDCNKTENRVDVQLQIDEVECPEGTNAVGTQTPRKCYGDEFEVLQKQYSDIMRRGRALHLLSCSESGPEMNGTRLRLTLSTNPSYKCAGSTTNAAGDQTREGSLRTTCRCSRRANLLEYLSERLSRDGLERLKRLLRLLLKKLMEKGHELRKGWRNRRPTSCCQRCCCCNQCSRANKRPSPAETRTTVPPPCVFCDCKRPRGSARLAGGAGGDADHPNSSHPTVRTRSRYKTRRTRHQRHRDHPQVGATTGVRSSLDLAELEARRVRIRAFTSRWSGDRPRTHVDLYDPSIASLPLSRSWRYS</sequence>
<reference evidence="1" key="1">
    <citation type="submission" date="2023-04" db="EMBL/GenBank/DDBJ databases">
        <title>A chromosome-level genome assembly of the parasitoid wasp Eretmocerus hayati.</title>
        <authorList>
            <person name="Zhong Y."/>
            <person name="Liu S."/>
            <person name="Liu Y."/>
        </authorList>
    </citation>
    <scope>NUCLEOTIDE SEQUENCE</scope>
    <source>
        <strain evidence="1">ZJU_SS_LIU_2023</strain>
    </source>
</reference>
<dbReference type="EMBL" id="CM056742">
    <property type="protein sequence ID" value="KAJ8681257.1"/>
    <property type="molecule type" value="Genomic_DNA"/>
</dbReference>
<keyword evidence="2" id="KW-1185">Reference proteome</keyword>
<protein>
    <submittedName>
        <fullName evidence="1">Uncharacterized protein</fullName>
    </submittedName>
</protein>
<gene>
    <name evidence="1" type="ORF">QAD02_017044</name>
</gene>
<dbReference type="Proteomes" id="UP001239111">
    <property type="component" value="Chromosome 2"/>
</dbReference>
<accession>A0ACC2PCS3</accession>
<comment type="caution">
    <text evidence="1">The sequence shown here is derived from an EMBL/GenBank/DDBJ whole genome shotgun (WGS) entry which is preliminary data.</text>
</comment>
<proteinExistence type="predicted"/>
<evidence type="ECO:0000313" key="2">
    <source>
        <dbReference type="Proteomes" id="UP001239111"/>
    </source>
</evidence>
<evidence type="ECO:0000313" key="1">
    <source>
        <dbReference type="EMBL" id="KAJ8681257.1"/>
    </source>
</evidence>